<protein>
    <recommendedName>
        <fullName evidence="6">Competence protein CoiA</fullName>
    </recommendedName>
</protein>
<dbReference type="PIRSF" id="PIRSF007487">
    <property type="entry name" value="Competence-induced_CoiA_bac"/>
    <property type="match status" value="1"/>
</dbReference>
<dbReference type="Pfam" id="PF25166">
    <property type="entry name" value="CoiA_C"/>
    <property type="match status" value="1"/>
</dbReference>
<dbReference type="RefSeq" id="WP_087615573.1">
    <property type="nucleotide sequence ID" value="NZ_JAFBEY010000002.1"/>
</dbReference>
<evidence type="ECO:0000259" key="1">
    <source>
        <dbReference type="Pfam" id="PF06054"/>
    </source>
</evidence>
<evidence type="ECO:0000313" key="5">
    <source>
        <dbReference type="Proteomes" id="UP000196594"/>
    </source>
</evidence>
<reference evidence="4 5" key="1">
    <citation type="journal article" date="2017" name="Int. J. Syst. Evol. Microbiol.">
        <title>Solibacillus kalamii sp. nov., isolated from a high-efficiency particulate arrestance filter system used in the International Space Station.</title>
        <authorList>
            <person name="Checinska Sielaff A."/>
            <person name="Kumar R.M."/>
            <person name="Pal D."/>
            <person name="Mayilraj S."/>
            <person name="Venkateswaran K."/>
        </authorList>
    </citation>
    <scope>NUCLEOTIDE SEQUENCE [LARGE SCALE GENOMIC DNA]</scope>
    <source>
        <strain evidence="4 5">ISSFR-015</strain>
    </source>
</reference>
<evidence type="ECO:0000259" key="2">
    <source>
        <dbReference type="Pfam" id="PF25164"/>
    </source>
</evidence>
<evidence type="ECO:0000313" key="4">
    <source>
        <dbReference type="EMBL" id="OUZ40721.1"/>
    </source>
</evidence>
<dbReference type="InterPro" id="IPR057252">
    <property type="entry name" value="CoiA_C"/>
</dbReference>
<dbReference type="InterPro" id="IPR010330">
    <property type="entry name" value="CoiA_nuc"/>
</dbReference>
<dbReference type="Proteomes" id="UP000196594">
    <property type="component" value="Unassembled WGS sequence"/>
</dbReference>
<organism evidence="4 5">
    <name type="scientific">Solibacillus kalamii</name>
    <dbReference type="NCBI Taxonomy" id="1748298"/>
    <lineage>
        <taxon>Bacteria</taxon>
        <taxon>Bacillati</taxon>
        <taxon>Bacillota</taxon>
        <taxon>Bacilli</taxon>
        <taxon>Bacillales</taxon>
        <taxon>Caryophanaceae</taxon>
        <taxon>Solibacillus</taxon>
    </lineage>
</organism>
<comment type="caution">
    <text evidence="4">The sequence shown here is derived from an EMBL/GenBank/DDBJ whole genome shotgun (WGS) entry which is preliminary data.</text>
</comment>
<sequence length="375" mass="44387">MLVALTEQQQLFYLTSKLPLDELQKLKKQQSFFCPQCKEQLLLKAGRIKIPHFAHKKNSECDSLFSEGESAAHLLGKQHLFQLFTSLQLRPVLEPYLPQLQQRPDLLITFKDRQYAIEFQCSPIAHPSFQLRTTGYLNAEITPIWILHTPEKFKSPGIVKISMNHTNAQFVQQYKKQKYLITYDEKSRTFYYLSNLIHLHKLQYFTVVKPLPLSQQRFPLLVPEKISKSQFHLILKKYRSYREHYIRHRLLLSKKGVNDRFFRAIYELRLTMTNLPIFLGIPVCNTHAFNRFCIEWQVGLFHFMNAHALTPKTMNVQAIPYFFKWSQLELTNERKTAVEHYLTILRHLKIEQLDENIAEEQLFNVLYDELVAIGC</sequence>
<proteinExistence type="predicted"/>
<feature type="domain" description="Competence protein CoiA nuclease-like" evidence="1">
    <location>
        <begin position="69"/>
        <end position="222"/>
    </location>
</feature>
<feature type="domain" description="Competence protein CoiA C-terminal" evidence="3">
    <location>
        <begin position="235"/>
        <end position="325"/>
    </location>
</feature>
<keyword evidence="5" id="KW-1185">Reference proteome</keyword>
<gene>
    <name evidence="4" type="ORF">CBM15_02295</name>
</gene>
<name>A0ABX3ZLU0_9BACL</name>
<evidence type="ECO:0008006" key="6">
    <source>
        <dbReference type="Google" id="ProtNLM"/>
    </source>
</evidence>
<dbReference type="Pfam" id="PF25164">
    <property type="entry name" value="CoiA_N"/>
    <property type="match status" value="1"/>
</dbReference>
<dbReference type="Pfam" id="PF06054">
    <property type="entry name" value="CoiA_nuc"/>
    <property type="match status" value="1"/>
</dbReference>
<accession>A0ABX3ZLU0</accession>
<evidence type="ECO:0000259" key="3">
    <source>
        <dbReference type="Pfam" id="PF25166"/>
    </source>
</evidence>
<dbReference type="EMBL" id="NHNT01000001">
    <property type="protein sequence ID" value="OUZ40721.1"/>
    <property type="molecule type" value="Genomic_DNA"/>
</dbReference>
<dbReference type="InterPro" id="IPR057253">
    <property type="entry name" value="CoiA-like_N"/>
</dbReference>
<dbReference type="InterPro" id="IPR021176">
    <property type="entry name" value="Competence-induced_CoiA"/>
</dbReference>
<feature type="domain" description="Competence protein CoiA-like N-terminal" evidence="2">
    <location>
        <begin position="19"/>
        <end position="62"/>
    </location>
</feature>